<dbReference type="VEuPathDB" id="FungiDB:FPRO_15862"/>
<dbReference type="EMBL" id="FJOF01000017">
    <property type="protein sequence ID" value="CZR49502.1"/>
    <property type="molecule type" value="Genomic_DNA"/>
</dbReference>
<evidence type="ECO:0000313" key="2">
    <source>
        <dbReference type="Proteomes" id="UP000183971"/>
    </source>
</evidence>
<name>A0A1L7WA56_FUSPR</name>
<dbReference type="GeneID" id="42060717"/>
<dbReference type="RefSeq" id="XP_031090003.1">
    <property type="nucleotide sequence ID" value="XM_031224777.1"/>
</dbReference>
<sequence>MAGMFQIALDAQEPLRLDLYGFQDMEYEDEDYALRCLVKEGSVGEILDLYDETRRRINTWGQWTSGIFMSEVVRAILVHEKTPRHYVSSLGDILPQVFSEHIAKPLLRMIGNTSDNCQGPSEKDKKRRCEIRDILDCDKRRKAEI</sequence>
<reference evidence="2" key="1">
    <citation type="journal article" date="2016" name="Genome Biol. Evol.">
        <title>Comparative 'omics' of the Fusarium fujikuroi species complex highlights differences in genetic potential and metabolite synthesis.</title>
        <authorList>
            <person name="Niehaus E.-M."/>
            <person name="Muensterkoetter M."/>
            <person name="Proctor R.H."/>
            <person name="Brown D.W."/>
            <person name="Sharon A."/>
            <person name="Idan Y."/>
            <person name="Oren-Young L."/>
            <person name="Sieber C.M."/>
            <person name="Novak O."/>
            <person name="Pencik A."/>
            <person name="Tarkowska D."/>
            <person name="Hromadova K."/>
            <person name="Freeman S."/>
            <person name="Maymon M."/>
            <person name="Elazar M."/>
            <person name="Youssef S.A."/>
            <person name="El-Shabrawy E.S.M."/>
            <person name="Shalaby A.B.A."/>
            <person name="Houterman P."/>
            <person name="Brock N.L."/>
            <person name="Burkhardt I."/>
            <person name="Tsavkelova E.A."/>
            <person name="Dickschat J.S."/>
            <person name="Galuszka P."/>
            <person name="Gueldener U."/>
            <person name="Tudzynski B."/>
        </authorList>
    </citation>
    <scope>NUCLEOTIDE SEQUENCE [LARGE SCALE GENOMIC DNA]</scope>
    <source>
        <strain evidence="2">ET1</strain>
    </source>
</reference>
<keyword evidence="2" id="KW-1185">Reference proteome</keyword>
<dbReference type="AlphaFoldDB" id="A0A1L7WA56"/>
<protein>
    <submittedName>
        <fullName evidence="1">Uncharacterized protein</fullName>
    </submittedName>
</protein>
<accession>A0A1L7WA56</accession>
<evidence type="ECO:0000313" key="1">
    <source>
        <dbReference type="EMBL" id="CZR49502.1"/>
    </source>
</evidence>
<comment type="caution">
    <text evidence="1">The sequence shown here is derived from an EMBL/GenBank/DDBJ whole genome shotgun (WGS) entry which is preliminary data.</text>
</comment>
<proteinExistence type="predicted"/>
<dbReference type="Proteomes" id="UP000183971">
    <property type="component" value="Unassembled WGS sequence"/>
</dbReference>
<organism evidence="1 2">
    <name type="scientific">Fusarium proliferatum (strain ET1)</name>
    <name type="common">Orchid endophyte fungus</name>
    <dbReference type="NCBI Taxonomy" id="1227346"/>
    <lineage>
        <taxon>Eukaryota</taxon>
        <taxon>Fungi</taxon>
        <taxon>Dikarya</taxon>
        <taxon>Ascomycota</taxon>
        <taxon>Pezizomycotina</taxon>
        <taxon>Sordariomycetes</taxon>
        <taxon>Hypocreomycetidae</taxon>
        <taxon>Hypocreales</taxon>
        <taxon>Nectriaceae</taxon>
        <taxon>Fusarium</taxon>
        <taxon>Fusarium fujikuroi species complex</taxon>
    </lineage>
</organism>
<gene>
    <name evidence="1" type="ORF">FPRO_15862</name>
</gene>